<organism evidence="3 4">
    <name type="scientific">Agreia bicolorata</name>
    <dbReference type="NCBI Taxonomy" id="110935"/>
    <lineage>
        <taxon>Bacteria</taxon>
        <taxon>Bacillati</taxon>
        <taxon>Actinomycetota</taxon>
        <taxon>Actinomycetes</taxon>
        <taxon>Micrococcales</taxon>
        <taxon>Microbacteriaceae</taxon>
        <taxon>Agreia</taxon>
    </lineage>
</organism>
<dbReference type="PANTHER" id="PTHR19136:SF81">
    <property type="entry name" value="MOLYBDENUM COFACTOR GUANYLYLTRANSFERASE"/>
    <property type="match status" value="1"/>
</dbReference>
<dbReference type="PANTHER" id="PTHR19136">
    <property type="entry name" value="MOLYBDENUM COFACTOR GUANYLYLTRANSFERASE"/>
    <property type="match status" value="1"/>
</dbReference>
<sequence>MLLDAIVLAGGRSSRLSGEPKAQLLWHGATLLQNTVGASLQVGARRVVVVGPDAPDAPGRDARVRFTREDPPFGGPAAAIGAGMRALDEQQSPAADVVLVLACDMPEVARAVSALAESLPLAGSDGVLLLDFSGMRQPFAAVYGRPALADAVAGLRASGTLDGASMRALISSLDLRELTDTAGSTRDVDTWADAADFGIVNAEHTPSTDEQRSRT</sequence>
<dbReference type="InterPro" id="IPR025877">
    <property type="entry name" value="MobA-like_NTP_Trfase"/>
</dbReference>
<dbReference type="SUPFAM" id="SSF53448">
    <property type="entry name" value="Nucleotide-diphospho-sugar transferases"/>
    <property type="match status" value="1"/>
</dbReference>
<evidence type="ECO:0000256" key="1">
    <source>
        <dbReference type="ARBA" id="ARBA00022679"/>
    </source>
</evidence>
<proteinExistence type="predicted"/>
<dbReference type="AlphaFoldDB" id="A0A1T4Y838"/>
<keyword evidence="1" id="KW-0808">Transferase</keyword>
<protein>
    <submittedName>
        <fullName evidence="3">Molybdopterin-guanine dinucleotide biosynthesis protein A</fullName>
    </submittedName>
</protein>
<evidence type="ECO:0000313" key="3">
    <source>
        <dbReference type="EMBL" id="SKA97987.1"/>
    </source>
</evidence>
<evidence type="ECO:0000313" key="4">
    <source>
        <dbReference type="Proteomes" id="UP000189735"/>
    </source>
</evidence>
<dbReference type="InterPro" id="IPR029044">
    <property type="entry name" value="Nucleotide-diphossugar_trans"/>
</dbReference>
<dbReference type="GO" id="GO:0016779">
    <property type="term" value="F:nucleotidyltransferase activity"/>
    <property type="evidence" value="ECO:0007669"/>
    <property type="project" value="UniProtKB-ARBA"/>
</dbReference>
<feature type="domain" description="MobA-like NTP transferase" evidence="2">
    <location>
        <begin position="5"/>
        <end position="159"/>
    </location>
</feature>
<reference evidence="4" key="1">
    <citation type="submission" date="2017-02" db="EMBL/GenBank/DDBJ databases">
        <authorList>
            <person name="Varghese N."/>
            <person name="Submissions S."/>
        </authorList>
    </citation>
    <scope>NUCLEOTIDE SEQUENCE [LARGE SCALE GENOMIC DNA]</scope>
    <source>
        <strain evidence="4">VKM Ac-2052</strain>
    </source>
</reference>
<dbReference type="EMBL" id="FUYG01000006">
    <property type="protein sequence ID" value="SKA97987.1"/>
    <property type="molecule type" value="Genomic_DNA"/>
</dbReference>
<dbReference type="Proteomes" id="UP000189735">
    <property type="component" value="Unassembled WGS sequence"/>
</dbReference>
<evidence type="ECO:0000259" key="2">
    <source>
        <dbReference type="Pfam" id="PF12804"/>
    </source>
</evidence>
<name>A0A1T4Y838_9MICO</name>
<accession>A0A1T4Y838</accession>
<dbReference type="RefSeq" id="WP_078714676.1">
    <property type="nucleotide sequence ID" value="NZ_FUYG01000006.1"/>
</dbReference>
<dbReference type="Pfam" id="PF12804">
    <property type="entry name" value="NTP_transf_3"/>
    <property type="match status" value="1"/>
</dbReference>
<gene>
    <name evidence="3" type="ORF">SAMN06295879_2488</name>
</gene>
<dbReference type="Gene3D" id="3.90.550.10">
    <property type="entry name" value="Spore Coat Polysaccharide Biosynthesis Protein SpsA, Chain A"/>
    <property type="match status" value="1"/>
</dbReference>